<keyword evidence="4" id="KW-1185">Reference proteome</keyword>
<evidence type="ECO:0000256" key="1">
    <source>
        <dbReference type="SAM" id="MobiDB-lite"/>
    </source>
</evidence>
<dbReference type="EMBL" id="VOFY01000074">
    <property type="protein sequence ID" value="KAA8578856.1"/>
    <property type="molecule type" value="Genomic_DNA"/>
</dbReference>
<name>A0A5J5CE56_9PERO</name>
<gene>
    <name evidence="3" type="ORF">FQN60_005324</name>
</gene>
<proteinExistence type="predicted"/>
<organism evidence="3 4">
    <name type="scientific">Etheostoma spectabile</name>
    <name type="common">orangethroat darter</name>
    <dbReference type="NCBI Taxonomy" id="54343"/>
    <lineage>
        <taxon>Eukaryota</taxon>
        <taxon>Metazoa</taxon>
        <taxon>Chordata</taxon>
        <taxon>Craniata</taxon>
        <taxon>Vertebrata</taxon>
        <taxon>Euteleostomi</taxon>
        <taxon>Actinopterygii</taxon>
        <taxon>Neopterygii</taxon>
        <taxon>Teleostei</taxon>
        <taxon>Neoteleostei</taxon>
        <taxon>Acanthomorphata</taxon>
        <taxon>Eupercaria</taxon>
        <taxon>Perciformes</taxon>
        <taxon>Percoidei</taxon>
        <taxon>Percidae</taxon>
        <taxon>Etheostomatinae</taxon>
        <taxon>Etheostoma</taxon>
    </lineage>
</organism>
<feature type="transmembrane region" description="Helical" evidence="2">
    <location>
        <begin position="20"/>
        <end position="38"/>
    </location>
</feature>
<reference evidence="3 4" key="1">
    <citation type="submission" date="2019-08" db="EMBL/GenBank/DDBJ databases">
        <title>A chromosome-level genome assembly, high-density linkage maps, and genome scans reveal the genomic architecture of hybrid incompatibilities underlying speciation via character displacement in darters (Percidae: Etheostominae).</title>
        <authorList>
            <person name="Moran R.L."/>
            <person name="Catchen J.M."/>
            <person name="Fuller R.C."/>
        </authorList>
    </citation>
    <scope>NUCLEOTIDE SEQUENCE [LARGE SCALE GENOMIC DNA]</scope>
    <source>
        <strain evidence="3">EspeVRDwgs_2016</strain>
        <tissue evidence="3">Muscle</tissue>
    </source>
</reference>
<keyword evidence="2" id="KW-0812">Transmembrane</keyword>
<evidence type="ECO:0000313" key="3">
    <source>
        <dbReference type="EMBL" id="KAA8578856.1"/>
    </source>
</evidence>
<keyword evidence="2" id="KW-1133">Transmembrane helix</keyword>
<dbReference type="Proteomes" id="UP000327493">
    <property type="component" value="Unassembled WGS sequence"/>
</dbReference>
<keyword evidence="2" id="KW-0472">Membrane</keyword>
<evidence type="ECO:0000313" key="4">
    <source>
        <dbReference type="Proteomes" id="UP000327493"/>
    </source>
</evidence>
<feature type="region of interest" description="Disordered" evidence="1">
    <location>
        <begin position="349"/>
        <end position="395"/>
    </location>
</feature>
<dbReference type="AlphaFoldDB" id="A0A5J5CE56"/>
<feature type="transmembrane region" description="Helical" evidence="2">
    <location>
        <begin position="45"/>
        <end position="68"/>
    </location>
</feature>
<feature type="compositionally biased region" description="Basic and acidic residues" evidence="1">
    <location>
        <begin position="91"/>
        <end position="107"/>
    </location>
</feature>
<accession>A0A5J5CE56</accession>
<sequence>MQRDGSTTGGRTRLSETGTSRHGFFFFFFFSSLFSFRLEPAHHRLVYVIGCAYVTQTFVATLLAQIAVTSTNVSPFKPLAGEEEIPDADEIPARMDETSQSREERSPGIEPPAACTGCDPGRYYSDRTIVGGRHCDDVVLRMPGSVEDLLVKVQTVYTDLVLFALPTRAYFARFQDRPGLAVLPRRLQGDVLPVDAQVVCRQVRLAVAVDGDGVDVVGVSVRKHSSRARFHHQMTTRPPLSPVASSSPEWLNSTVEMMSAVDKGVSLEVSGLGPRTGATDPARQLVLTGDCCYGDAVLETPRRPYNKSPAQLTKKTPNRFNQKKHFKMAQRGRRSPSLGVERSAVLAHRDINPDNSRVGSSSTPRSPRLKPGNALNPARVDCCGEEKQTHPRTRS</sequence>
<evidence type="ECO:0000256" key="2">
    <source>
        <dbReference type="SAM" id="Phobius"/>
    </source>
</evidence>
<feature type="compositionally biased region" description="Polar residues" evidence="1">
    <location>
        <begin position="353"/>
        <end position="365"/>
    </location>
</feature>
<feature type="region of interest" description="Disordered" evidence="1">
    <location>
        <begin position="228"/>
        <end position="247"/>
    </location>
</feature>
<comment type="caution">
    <text evidence="3">The sequence shown here is derived from an EMBL/GenBank/DDBJ whole genome shotgun (WGS) entry which is preliminary data.</text>
</comment>
<feature type="compositionally biased region" description="Polar residues" evidence="1">
    <location>
        <begin position="235"/>
        <end position="247"/>
    </location>
</feature>
<protein>
    <submittedName>
        <fullName evidence="3">Uncharacterized protein</fullName>
    </submittedName>
</protein>
<feature type="region of interest" description="Disordered" evidence="1">
    <location>
        <begin position="85"/>
        <end position="113"/>
    </location>
</feature>